<feature type="compositionally biased region" description="Low complexity" evidence="1">
    <location>
        <begin position="55"/>
        <end position="102"/>
    </location>
</feature>
<name>A0A9W8LPP8_9FUNG</name>
<organism evidence="2 3">
    <name type="scientific">Coemansia guatemalensis</name>
    <dbReference type="NCBI Taxonomy" id="2761395"/>
    <lineage>
        <taxon>Eukaryota</taxon>
        <taxon>Fungi</taxon>
        <taxon>Fungi incertae sedis</taxon>
        <taxon>Zoopagomycota</taxon>
        <taxon>Kickxellomycotina</taxon>
        <taxon>Kickxellomycetes</taxon>
        <taxon>Kickxellales</taxon>
        <taxon>Kickxellaceae</taxon>
        <taxon>Coemansia</taxon>
    </lineage>
</organism>
<reference evidence="2" key="1">
    <citation type="submission" date="2022-07" db="EMBL/GenBank/DDBJ databases">
        <title>Phylogenomic reconstructions and comparative analyses of Kickxellomycotina fungi.</title>
        <authorList>
            <person name="Reynolds N.K."/>
            <person name="Stajich J.E."/>
            <person name="Barry K."/>
            <person name="Grigoriev I.V."/>
            <person name="Crous P."/>
            <person name="Smith M.E."/>
        </authorList>
    </citation>
    <scope>NUCLEOTIDE SEQUENCE</scope>
    <source>
        <strain evidence="2">NRRL 1565</strain>
    </source>
</reference>
<feature type="compositionally biased region" description="Polar residues" evidence="1">
    <location>
        <begin position="43"/>
        <end position="54"/>
    </location>
</feature>
<evidence type="ECO:0000256" key="1">
    <source>
        <dbReference type="SAM" id="MobiDB-lite"/>
    </source>
</evidence>
<accession>A0A9W8LPP8</accession>
<dbReference type="EMBL" id="JANBUO010001716">
    <property type="protein sequence ID" value="KAJ2797091.1"/>
    <property type="molecule type" value="Genomic_DNA"/>
</dbReference>
<feature type="region of interest" description="Disordered" evidence="1">
    <location>
        <begin position="42"/>
        <end position="106"/>
    </location>
</feature>
<feature type="non-terminal residue" evidence="2">
    <location>
        <position position="301"/>
    </location>
</feature>
<sequence length="301" mass="30580">MTGPSRPFDPFGNQAASPAAETKVQYSNMACTPEMTLFIPFCDSSSNTTATEQQSSSPAPSPKSSASPSPADAVATQDTPAAATTAAANPTAAPFINPAAPAQTGDMQPGHTSIFEIGGEPFSKSPVPASSAKLNRAVGSANDGLLSSRTSPVGPHPLGAIMGSPHGLFNETTYGAAHTQLPVAAGTRGTAAASMKGLQPPLHRLSQSRFGSGLADSSVLSSAGISRGAGDSDAAAAVVPPPVLDTSNGLLETMQSQQASPNGTAQGGLNDFFVKSLPVSRRNSREFQNLWQELEGFSIND</sequence>
<proteinExistence type="predicted"/>
<feature type="region of interest" description="Disordered" evidence="1">
    <location>
        <begin position="1"/>
        <end position="22"/>
    </location>
</feature>
<dbReference type="Proteomes" id="UP001140094">
    <property type="component" value="Unassembled WGS sequence"/>
</dbReference>
<gene>
    <name evidence="2" type="ORF">H4R20_005317</name>
</gene>
<protein>
    <submittedName>
        <fullName evidence="2">Uncharacterized protein</fullName>
    </submittedName>
</protein>
<evidence type="ECO:0000313" key="2">
    <source>
        <dbReference type="EMBL" id="KAJ2797091.1"/>
    </source>
</evidence>
<evidence type="ECO:0000313" key="3">
    <source>
        <dbReference type="Proteomes" id="UP001140094"/>
    </source>
</evidence>
<dbReference type="AlphaFoldDB" id="A0A9W8LPP8"/>
<comment type="caution">
    <text evidence="2">The sequence shown here is derived from an EMBL/GenBank/DDBJ whole genome shotgun (WGS) entry which is preliminary data.</text>
</comment>
<dbReference type="OrthoDB" id="668540at2759"/>
<keyword evidence="3" id="KW-1185">Reference proteome</keyword>